<dbReference type="Pfam" id="PF12833">
    <property type="entry name" value="HTH_18"/>
    <property type="match status" value="1"/>
</dbReference>
<evidence type="ECO:0000313" key="4">
    <source>
        <dbReference type="EMBL" id="ACY47072.1"/>
    </source>
</evidence>
<evidence type="ECO:0000256" key="1">
    <source>
        <dbReference type="ARBA" id="ARBA00023015"/>
    </source>
</evidence>
<evidence type="ECO:0000259" key="3">
    <source>
        <dbReference type="PROSITE" id="PS01124"/>
    </source>
</evidence>
<dbReference type="PANTHER" id="PTHR43436">
    <property type="entry name" value="ARAC-FAMILY TRANSCRIPTIONAL REGULATOR"/>
    <property type="match status" value="1"/>
</dbReference>
<dbReference type="Gene3D" id="1.10.10.60">
    <property type="entry name" value="Homeodomain-like"/>
    <property type="match status" value="1"/>
</dbReference>
<organism evidence="4 5">
    <name type="scientific">Rhodothermus marinus (strain ATCC 43812 / DSM 4252 / R-10)</name>
    <name type="common">Rhodothermus obamensis</name>
    <dbReference type="NCBI Taxonomy" id="518766"/>
    <lineage>
        <taxon>Bacteria</taxon>
        <taxon>Pseudomonadati</taxon>
        <taxon>Rhodothermota</taxon>
        <taxon>Rhodothermia</taxon>
        <taxon>Rhodothermales</taxon>
        <taxon>Rhodothermaceae</taxon>
        <taxon>Rhodothermus</taxon>
    </lineage>
</organism>
<accession>D0MCW2</accession>
<dbReference type="Proteomes" id="UP000002221">
    <property type="component" value="Chromosome"/>
</dbReference>
<evidence type="ECO:0000256" key="2">
    <source>
        <dbReference type="ARBA" id="ARBA00023163"/>
    </source>
</evidence>
<keyword evidence="1" id="KW-0805">Transcription regulation</keyword>
<dbReference type="KEGG" id="rmr:Rmar_0164"/>
<dbReference type="OrthoDB" id="9779074at2"/>
<sequence>MLEHEREALQEQAYREELVERIGRIVPEDGGREPIPGVSFFRASAPTELFHRVWEPAFCVIAQGAKEVIVGRRTYRYDPYHYLIATMELPAASHVVEASPEAPYLSLRLALDPRTISAVMMEAGYVPSPEGPEVSAFDVSPLRPPLLEAVVRLVRLAETPDEAPVLLPLITREIIFRLLQDEQGARLRHLVLLNGQYHRIARAIALIRERFDQPLDIQRLARELGLSTSALYQHFKAATGMSPLQFQKRLRLQEARRLMLMEGLDASTAGYRVGYNDPAHFTRDYKKLFGRPPRQDVRLHARSVPAV</sequence>
<dbReference type="Pfam" id="PF06719">
    <property type="entry name" value="AraC_N"/>
    <property type="match status" value="1"/>
</dbReference>
<dbReference type="PROSITE" id="PS01124">
    <property type="entry name" value="HTH_ARAC_FAMILY_2"/>
    <property type="match status" value="1"/>
</dbReference>
<dbReference type="PANTHER" id="PTHR43436:SF1">
    <property type="entry name" value="TRANSCRIPTIONAL REGULATORY PROTEIN"/>
    <property type="match status" value="1"/>
</dbReference>
<keyword evidence="5" id="KW-1185">Reference proteome</keyword>
<dbReference type="SMART" id="SM00342">
    <property type="entry name" value="HTH_ARAC"/>
    <property type="match status" value="1"/>
</dbReference>
<dbReference type="RefSeq" id="WP_012842684.1">
    <property type="nucleotide sequence ID" value="NC_013501.1"/>
</dbReference>
<reference evidence="4 5" key="1">
    <citation type="journal article" date="2009" name="Stand. Genomic Sci.">
        <title>Complete genome sequence of Rhodothermus marinus type strain (R-10).</title>
        <authorList>
            <person name="Nolan M."/>
            <person name="Tindall B.J."/>
            <person name="Pomrenke H."/>
            <person name="Lapidus A."/>
            <person name="Copeland A."/>
            <person name="Glavina Del Rio T."/>
            <person name="Lucas S."/>
            <person name="Chen F."/>
            <person name="Tice H."/>
            <person name="Cheng J.F."/>
            <person name="Saunders E."/>
            <person name="Han C."/>
            <person name="Bruce D."/>
            <person name="Goodwin L."/>
            <person name="Chain P."/>
            <person name="Pitluck S."/>
            <person name="Ovchinikova G."/>
            <person name="Pati A."/>
            <person name="Ivanova N."/>
            <person name="Mavromatis K."/>
            <person name="Chen A."/>
            <person name="Palaniappan K."/>
            <person name="Land M."/>
            <person name="Hauser L."/>
            <person name="Chang Y.J."/>
            <person name="Jeffries C.D."/>
            <person name="Brettin T."/>
            <person name="Goker M."/>
            <person name="Bristow J."/>
            <person name="Eisen J.A."/>
            <person name="Markowitz V."/>
            <person name="Hugenholtz P."/>
            <person name="Kyrpides N.C."/>
            <person name="Klenk H.P."/>
            <person name="Detter J.C."/>
        </authorList>
    </citation>
    <scope>NUCLEOTIDE SEQUENCE [LARGE SCALE GENOMIC DNA]</scope>
    <source>
        <strain evidence="5">ATCC 43812 / DSM 4252 / R-10</strain>
    </source>
</reference>
<dbReference type="AlphaFoldDB" id="D0MCW2"/>
<evidence type="ECO:0000313" key="5">
    <source>
        <dbReference type="Proteomes" id="UP000002221"/>
    </source>
</evidence>
<dbReference type="eggNOG" id="COG2207">
    <property type="taxonomic scope" value="Bacteria"/>
</dbReference>
<gene>
    <name evidence="4" type="ordered locus">Rmar_0164</name>
</gene>
<dbReference type="STRING" id="518766.Rmar_0164"/>
<dbReference type="GO" id="GO:0043565">
    <property type="term" value="F:sequence-specific DNA binding"/>
    <property type="evidence" value="ECO:0007669"/>
    <property type="project" value="InterPro"/>
</dbReference>
<keyword evidence="2" id="KW-0804">Transcription</keyword>
<name>D0MCW2_RHOM4</name>
<dbReference type="InterPro" id="IPR009057">
    <property type="entry name" value="Homeodomain-like_sf"/>
</dbReference>
<dbReference type="EMBL" id="CP001807">
    <property type="protein sequence ID" value="ACY47072.1"/>
    <property type="molecule type" value="Genomic_DNA"/>
</dbReference>
<dbReference type="InterPro" id="IPR009594">
    <property type="entry name" value="Tscrpt_reg_HTH_AraC_N"/>
</dbReference>
<dbReference type="HOGENOM" id="CLU_000445_100_0_10"/>
<dbReference type="InterPro" id="IPR018060">
    <property type="entry name" value="HTH_AraC"/>
</dbReference>
<dbReference type="SUPFAM" id="SSF46689">
    <property type="entry name" value="Homeodomain-like"/>
    <property type="match status" value="2"/>
</dbReference>
<feature type="domain" description="HTH araC/xylS-type" evidence="3">
    <location>
        <begin position="201"/>
        <end position="299"/>
    </location>
</feature>
<proteinExistence type="predicted"/>
<protein>
    <submittedName>
        <fullName evidence="4">Transcriptional regulator, AraC family</fullName>
    </submittedName>
</protein>
<dbReference type="GO" id="GO:0003700">
    <property type="term" value="F:DNA-binding transcription factor activity"/>
    <property type="evidence" value="ECO:0007669"/>
    <property type="project" value="InterPro"/>
</dbReference>